<dbReference type="InterPro" id="IPR036890">
    <property type="entry name" value="HATPase_C_sf"/>
</dbReference>
<keyword evidence="8" id="KW-0812">Transmembrane</keyword>
<organism evidence="10 11">
    <name type="scientific">Candidatus Thalassospirochaeta sargassi</name>
    <dbReference type="NCBI Taxonomy" id="3119039"/>
    <lineage>
        <taxon>Bacteria</taxon>
        <taxon>Pseudomonadati</taxon>
        <taxon>Spirochaetota</taxon>
        <taxon>Spirochaetia</taxon>
        <taxon>Spirochaetales</taxon>
        <taxon>Spirochaetaceae</taxon>
        <taxon>Candidatus Thalassospirochaeta</taxon>
    </lineage>
</organism>
<dbReference type="Gene3D" id="3.30.450.20">
    <property type="entry name" value="PAS domain"/>
    <property type="match status" value="1"/>
</dbReference>
<dbReference type="PANTHER" id="PTHR41523">
    <property type="entry name" value="TWO-COMPONENT SYSTEM SENSOR PROTEIN"/>
    <property type="match status" value="1"/>
</dbReference>
<keyword evidence="8" id="KW-1133">Transmembrane helix</keyword>
<dbReference type="Pfam" id="PF13581">
    <property type="entry name" value="HATPase_c_2"/>
    <property type="match status" value="1"/>
</dbReference>
<keyword evidence="3" id="KW-0597">Phosphoprotein</keyword>
<evidence type="ECO:0000313" key="10">
    <source>
        <dbReference type="EMBL" id="MDC7225790.1"/>
    </source>
</evidence>
<evidence type="ECO:0000259" key="9">
    <source>
        <dbReference type="SMART" id="SM00387"/>
    </source>
</evidence>
<proteinExistence type="predicted"/>
<dbReference type="GO" id="GO:0004673">
    <property type="term" value="F:protein histidine kinase activity"/>
    <property type="evidence" value="ECO:0007669"/>
    <property type="project" value="UniProtKB-EC"/>
</dbReference>
<dbReference type="AlphaFoldDB" id="A0AAJ1IAP7"/>
<accession>A0AAJ1IAP7</accession>
<dbReference type="InterPro" id="IPR003594">
    <property type="entry name" value="HATPase_dom"/>
</dbReference>
<sequence>MSLISLAVIRGFGFIIYVLFLVREKSLRNGFFAIGWFIYFLGPIVQLFWGNNSNEELLTFYLFSAVLGLFFLLFGLLLYIRKISPGKTLLVTGSFIPVLILLTVFFTDKIGIIASVLQSFYTLCLLILVIFNRNLFIDNRSNISFFWLCFSLFIAIIHAFGFNFFMKSMQLSLRFTVTGGLNLSLLLFQLFLIWEQVQKSFEQSIHDKEILLQEVHHRVKNNLMILSSMLRLHSYNTENEERLAMVESIENRINSMALVHEHLYHCSDFKRINMNDYIHELVQNIESSFDAPLPSIRLNVESDEIYIDFERLMPLGMLLNEVLTNSYKHAFADTEDPEINVSMKKADEGFYVVLVSDNGSGFEFMEEGYDAGSTGLLIIKALADQLEAEISVKNIVGTEYMIIIPKLGKNKKI</sequence>
<feature type="transmembrane region" description="Helical" evidence="8">
    <location>
        <begin position="112"/>
        <end position="131"/>
    </location>
</feature>
<gene>
    <name evidence="10" type="ORF">PQJ61_03380</name>
</gene>
<dbReference type="InterPro" id="IPR011495">
    <property type="entry name" value="Sig_transdc_His_kin_sub2_dim/P"/>
</dbReference>
<feature type="transmembrane region" description="Helical" evidence="8">
    <location>
        <begin position="29"/>
        <end position="49"/>
    </location>
</feature>
<name>A0AAJ1IAP7_9SPIO</name>
<comment type="caution">
    <text evidence="10">The sequence shown here is derived from an EMBL/GenBank/DDBJ whole genome shotgun (WGS) entry which is preliminary data.</text>
</comment>
<keyword evidence="8" id="KW-0472">Membrane</keyword>
<dbReference type="Pfam" id="PF07568">
    <property type="entry name" value="HisKA_2"/>
    <property type="match status" value="1"/>
</dbReference>
<keyword evidence="5" id="KW-0547">Nucleotide-binding</keyword>
<evidence type="ECO:0000256" key="3">
    <source>
        <dbReference type="ARBA" id="ARBA00022553"/>
    </source>
</evidence>
<dbReference type="GO" id="GO:0005524">
    <property type="term" value="F:ATP binding"/>
    <property type="evidence" value="ECO:0007669"/>
    <property type="project" value="UniProtKB-KW"/>
</dbReference>
<evidence type="ECO:0000256" key="8">
    <source>
        <dbReference type="SAM" id="Phobius"/>
    </source>
</evidence>
<reference evidence="10 11" key="1">
    <citation type="submission" date="2022-12" db="EMBL/GenBank/DDBJ databases">
        <title>Metagenome assembled genome from gulf of manar.</title>
        <authorList>
            <person name="Kohli P."/>
            <person name="Pk S."/>
            <person name="Venkata Ramana C."/>
            <person name="Sasikala C."/>
        </authorList>
    </citation>
    <scope>NUCLEOTIDE SEQUENCE [LARGE SCALE GENOMIC DNA]</scope>
    <source>
        <strain evidence="10">JB008</strain>
    </source>
</reference>
<dbReference type="PANTHER" id="PTHR41523:SF8">
    <property type="entry name" value="ETHYLENE RESPONSE SENSOR PROTEIN"/>
    <property type="match status" value="1"/>
</dbReference>
<evidence type="ECO:0000313" key="11">
    <source>
        <dbReference type="Proteomes" id="UP001221217"/>
    </source>
</evidence>
<keyword evidence="4" id="KW-0808">Transferase</keyword>
<feature type="transmembrane region" description="Helical" evidence="8">
    <location>
        <begin position="143"/>
        <end position="165"/>
    </location>
</feature>
<feature type="transmembrane region" description="Helical" evidence="8">
    <location>
        <begin position="171"/>
        <end position="194"/>
    </location>
</feature>
<dbReference type="Gene3D" id="3.30.565.10">
    <property type="entry name" value="Histidine kinase-like ATPase, C-terminal domain"/>
    <property type="match status" value="1"/>
</dbReference>
<dbReference type="Proteomes" id="UP001221217">
    <property type="component" value="Unassembled WGS sequence"/>
</dbReference>
<comment type="catalytic activity">
    <reaction evidence="1">
        <text>ATP + protein L-histidine = ADP + protein N-phospho-L-histidine.</text>
        <dbReference type="EC" id="2.7.13.3"/>
    </reaction>
</comment>
<evidence type="ECO:0000256" key="7">
    <source>
        <dbReference type="ARBA" id="ARBA00022840"/>
    </source>
</evidence>
<evidence type="ECO:0000256" key="4">
    <source>
        <dbReference type="ARBA" id="ARBA00022679"/>
    </source>
</evidence>
<dbReference type="EMBL" id="JAQQAL010000010">
    <property type="protein sequence ID" value="MDC7225790.1"/>
    <property type="molecule type" value="Genomic_DNA"/>
</dbReference>
<evidence type="ECO:0000256" key="2">
    <source>
        <dbReference type="ARBA" id="ARBA00012438"/>
    </source>
</evidence>
<keyword evidence="6 10" id="KW-0418">Kinase</keyword>
<dbReference type="EC" id="2.7.13.3" evidence="2"/>
<protein>
    <recommendedName>
        <fullName evidence="2">histidine kinase</fullName>
        <ecNumber evidence="2">2.7.13.3</ecNumber>
    </recommendedName>
</protein>
<keyword evidence="7" id="KW-0067">ATP-binding</keyword>
<dbReference type="SUPFAM" id="SSF55874">
    <property type="entry name" value="ATPase domain of HSP90 chaperone/DNA topoisomerase II/histidine kinase"/>
    <property type="match status" value="1"/>
</dbReference>
<evidence type="ECO:0000256" key="6">
    <source>
        <dbReference type="ARBA" id="ARBA00022777"/>
    </source>
</evidence>
<feature type="transmembrane region" description="Helical" evidence="8">
    <location>
        <begin position="61"/>
        <end position="80"/>
    </location>
</feature>
<feature type="transmembrane region" description="Helical" evidence="8">
    <location>
        <begin position="6"/>
        <end position="22"/>
    </location>
</feature>
<evidence type="ECO:0000256" key="5">
    <source>
        <dbReference type="ARBA" id="ARBA00022741"/>
    </source>
</evidence>
<dbReference type="SMART" id="SM00387">
    <property type="entry name" value="HATPase_c"/>
    <property type="match status" value="1"/>
</dbReference>
<evidence type="ECO:0000256" key="1">
    <source>
        <dbReference type="ARBA" id="ARBA00000085"/>
    </source>
</evidence>
<feature type="transmembrane region" description="Helical" evidence="8">
    <location>
        <begin position="89"/>
        <end position="106"/>
    </location>
</feature>
<feature type="domain" description="Histidine kinase/HSP90-like ATPase" evidence="9">
    <location>
        <begin position="310"/>
        <end position="408"/>
    </location>
</feature>